<dbReference type="GeneID" id="63816420"/>
<dbReference type="Proteomes" id="UP000244073">
    <property type="component" value="Unassembled WGS sequence"/>
</dbReference>
<accession>A0A2T5M6K2</accession>
<comment type="caution">
    <text evidence="2">The sequence shown here is derived from an EMBL/GenBank/DDBJ whole genome shotgun (WGS) entry which is preliminary data.</text>
</comment>
<dbReference type="EMBL" id="MSFN02000001">
    <property type="protein sequence ID" value="PTU24161.1"/>
    <property type="molecule type" value="Genomic_DNA"/>
</dbReference>
<evidence type="ECO:0000313" key="3">
    <source>
        <dbReference type="Proteomes" id="UP000244073"/>
    </source>
</evidence>
<feature type="region of interest" description="Disordered" evidence="1">
    <location>
        <begin position="1"/>
        <end position="23"/>
    </location>
</feature>
<dbReference type="AlphaFoldDB" id="A0A2T5M6K2"/>
<proteinExistence type="predicted"/>
<protein>
    <submittedName>
        <fullName evidence="2">Uncharacterized protein</fullName>
    </submittedName>
</protein>
<organism evidence="2 3">
    <name type="scientific">Aspergillus ochraceoroseus IBT 24754</name>
    <dbReference type="NCBI Taxonomy" id="1392256"/>
    <lineage>
        <taxon>Eukaryota</taxon>
        <taxon>Fungi</taxon>
        <taxon>Dikarya</taxon>
        <taxon>Ascomycota</taxon>
        <taxon>Pezizomycotina</taxon>
        <taxon>Eurotiomycetes</taxon>
        <taxon>Eurotiomycetidae</taxon>
        <taxon>Eurotiales</taxon>
        <taxon>Aspergillaceae</taxon>
        <taxon>Aspergillus</taxon>
        <taxon>Aspergillus subgen. Nidulantes</taxon>
    </lineage>
</organism>
<dbReference type="VEuPathDB" id="FungiDB:P175DRAFT_0527615"/>
<reference evidence="2 3" key="1">
    <citation type="journal article" date="2018" name="Proc. Natl. Acad. Sci. U.S.A.">
        <title>Linking secondary metabolites to gene clusters through genome sequencing of six diverse Aspergillus species.</title>
        <authorList>
            <person name="Kaerboelling I."/>
            <person name="Vesth T.C."/>
            <person name="Frisvad J.C."/>
            <person name="Nybo J.L."/>
            <person name="Theobald S."/>
            <person name="Kuo A."/>
            <person name="Bowyer P."/>
            <person name="Matsuda Y."/>
            <person name="Mondo S."/>
            <person name="Lyhne E.K."/>
            <person name="Kogle M.E."/>
            <person name="Clum A."/>
            <person name="Lipzen A."/>
            <person name="Salamov A."/>
            <person name="Ngan C.Y."/>
            <person name="Daum C."/>
            <person name="Chiniquy J."/>
            <person name="Barry K."/>
            <person name="LaButti K."/>
            <person name="Haridas S."/>
            <person name="Simmons B.A."/>
            <person name="Magnuson J.K."/>
            <person name="Mortensen U.H."/>
            <person name="Larsen T.O."/>
            <person name="Grigoriev I.V."/>
            <person name="Baker S.E."/>
            <person name="Andersen M.R."/>
        </authorList>
    </citation>
    <scope>NUCLEOTIDE SEQUENCE [LARGE SCALE GENOMIC DNA]</scope>
    <source>
        <strain evidence="2 3">IBT 24754</strain>
    </source>
</reference>
<dbReference type="RefSeq" id="XP_040755553.1">
    <property type="nucleotide sequence ID" value="XM_040899538.1"/>
</dbReference>
<sequence length="149" mass="15627">MLSWSFSGGEGVPSTADPSTPLRLDTSPPLSFALGAEGSISRPGAAIIIWEFLMIVTPPSERTAFDRSHPFAHVGLASPPLGLSSSLRLLICAFLSLPTLSIGVALGSCLLRSQISLATPPLYNHALSIMTCCGVEENRMGVDEISLCS</sequence>
<name>A0A2T5M6K2_9EURO</name>
<gene>
    <name evidence="2" type="ORF">P175DRAFT_0527615</name>
</gene>
<evidence type="ECO:0000256" key="1">
    <source>
        <dbReference type="SAM" id="MobiDB-lite"/>
    </source>
</evidence>
<evidence type="ECO:0000313" key="2">
    <source>
        <dbReference type="EMBL" id="PTU24161.1"/>
    </source>
</evidence>